<dbReference type="EMBL" id="BAABAF010000003">
    <property type="protein sequence ID" value="GAA3760119.1"/>
    <property type="molecule type" value="Genomic_DNA"/>
</dbReference>
<dbReference type="Proteomes" id="UP001500540">
    <property type="component" value="Unassembled WGS sequence"/>
</dbReference>
<gene>
    <name evidence="2" type="ORF">GCM10022240_10840</name>
</gene>
<accession>A0ABP7GBR8</accession>
<evidence type="ECO:0000256" key="1">
    <source>
        <dbReference type="SAM" id="Phobius"/>
    </source>
</evidence>
<feature type="transmembrane region" description="Helical" evidence="1">
    <location>
        <begin position="6"/>
        <end position="23"/>
    </location>
</feature>
<feature type="transmembrane region" description="Helical" evidence="1">
    <location>
        <begin position="118"/>
        <end position="137"/>
    </location>
</feature>
<organism evidence="2 3">
    <name type="scientific">Microbacterium kribbense</name>
    <dbReference type="NCBI Taxonomy" id="433645"/>
    <lineage>
        <taxon>Bacteria</taxon>
        <taxon>Bacillati</taxon>
        <taxon>Actinomycetota</taxon>
        <taxon>Actinomycetes</taxon>
        <taxon>Micrococcales</taxon>
        <taxon>Microbacteriaceae</taxon>
        <taxon>Microbacterium</taxon>
    </lineage>
</organism>
<comment type="caution">
    <text evidence="2">The sequence shown here is derived from an EMBL/GenBank/DDBJ whole genome shotgun (WGS) entry which is preliminary data.</text>
</comment>
<dbReference type="RefSeq" id="WP_344781331.1">
    <property type="nucleotide sequence ID" value="NZ_BAABAF010000003.1"/>
</dbReference>
<evidence type="ECO:0000313" key="3">
    <source>
        <dbReference type="Proteomes" id="UP001500540"/>
    </source>
</evidence>
<sequence length="138" mass="14691">MGYLVLVAWVIQASFGVTLLVSWARHARGQDGGLVLPHALMMVAFLAPWTAFVATGLSVWAWVGFGVLTAFIGFGDAAMVRRARALRGEGSRGLRDYFPAIGVATSGALGRRTNFHMWFSPVVWLGSLAVAIVATAAV</sequence>
<name>A0ABP7GBR8_9MICO</name>
<keyword evidence="1" id="KW-0812">Transmembrane</keyword>
<keyword evidence="1" id="KW-1133">Transmembrane helix</keyword>
<keyword evidence="1" id="KW-0472">Membrane</keyword>
<feature type="transmembrane region" description="Helical" evidence="1">
    <location>
        <begin position="60"/>
        <end position="80"/>
    </location>
</feature>
<keyword evidence="3" id="KW-1185">Reference proteome</keyword>
<protein>
    <submittedName>
        <fullName evidence="2">Uncharacterized protein</fullName>
    </submittedName>
</protein>
<feature type="transmembrane region" description="Helical" evidence="1">
    <location>
        <begin position="35"/>
        <end position="54"/>
    </location>
</feature>
<proteinExistence type="predicted"/>
<evidence type="ECO:0000313" key="2">
    <source>
        <dbReference type="EMBL" id="GAA3760119.1"/>
    </source>
</evidence>
<reference evidence="3" key="1">
    <citation type="journal article" date="2019" name="Int. J. Syst. Evol. Microbiol.">
        <title>The Global Catalogue of Microorganisms (GCM) 10K type strain sequencing project: providing services to taxonomists for standard genome sequencing and annotation.</title>
        <authorList>
            <consortium name="The Broad Institute Genomics Platform"/>
            <consortium name="The Broad Institute Genome Sequencing Center for Infectious Disease"/>
            <person name="Wu L."/>
            <person name="Ma J."/>
        </authorList>
    </citation>
    <scope>NUCLEOTIDE SEQUENCE [LARGE SCALE GENOMIC DNA]</scope>
    <source>
        <strain evidence="3">JCM 16950</strain>
    </source>
</reference>